<dbReference type="Proteomes" id="UP001370490">
    <property type="component" value="Unassembled WGS sequence"/>
</dbReference>
<evidence type="ECO:0000313" key="2">
    <source>
        <dbReference type="Proteomes" id="UP001370490"/>
    </source>
</evidence>
<name>A0AAN8ZPT2_9MAGN</name>
<evidence type="ECO:0000313" key="1">
    <source>
        <dbReference type="EMBL" id="KAK6942243.1"/>
    </source>
</evidence>
<comment type="caution">
    <text evidence="1">The sequence shown here is derived from an EMBL/GenBank/DDBJ whole genome shotgun (WGS) entry which is preliminary data.</text>
</comment>
<organism evidence="1 2">
    <name type="scientific">Dillenia turbinata</name>
    <dbReference type="NCBI Taxonomy" id="194707"/>
    <lineage>
        <taxon>Eukaryota</taxon>
        <taxon>Viridiplantae</taxon>
        <taxon>Streptophyta</taxon>
        <taxon>Embryophyta</taxon>
        <taxon>Tracheophyta</taxon>
        <taxon>Spermatophyta</taxon>
        <taxon>Magnoliopsida</taxon>
        <taxon>eudicotyledons</taxon>
        <taxon>Gunneridae</taxon>
        <taxon>Pentapetalae</taxon>
        <taxon>Dilleniales</taxon>
        <taxon>Dilleniaceae</taxon>
        <taxon>Dillenia</taxon>
    </lineage>
</organism>
<sequence>MFPHYDPQECSVNVNYAGRKGHSFAKPWSIFRVLALLCNVDNEAYTSKMISIRPFHRHCAKLKYMEAQKLQLLDQLLQRLCCNNITKEAFLGAMKSEKQHSKLDALVGTIPRAKKDQNFHLQDDGARNNAVKWMHWSALYREEKGIKISIYKMTEWRYAIELGSFPLQTSLILVNAQPYWDLQISNR</sequence>
<dbReference type="PANTHER" id="PTHR31170:SF25">
    <property type="entry name" value="BNAA09G04570D PROTEIN"/>
    <property type="match status" value="1"/>
</dbReference>
<protein>
    <submittedName>
        <fullName evidence="1">Uncharacterized protein</fullName>
    </submittedName>
</protein>
<reference evidence="1 2" key="1">
    <citation type="submission" date="2023-12" db="EMBL/GenBank/DDBJ databases">
        <title>A high-quality genome assembly for Dillenia turbinata (Dilleniales).</title>
        <authorList>
            <person name="Chanderbali A."/>
        </authorList>
    </citation>
    <scope>NUCLEOTIDE SEQUENCE [LARGE SCALE GENOMIC DNA]</scope>
    <source>
        <strain evidence="1">LSX21</strain>
        <tissue evidence="1">Leaf</tissue>
    </source>
</reference>
<dbReference type="PANTHER" id="PTHR31170">
    <property type="entry name" value="BNAC04G53230D PROTEIN"/>
    <property type="match status" value="1"/>
</dbReference>
<dbReference type="Pfam" id="PF03140">
    <property type="entry name" value="DUF247"/>
    <property type="match status" value="1"/>
</dbReference>
<accession>A0AAN8ZPT2</accession>
<gene>
    <name evidence="1" type="ORF">RJ641_027620</name>
</gene>
<dbReference type="AlphaFoldDB" id="A0AAN8ZPT2"/>
<dbReference type="InterPro" id="IPR004158">
    <property type="entry name" value="DUF247_pln"/>
</dbReference>
<keyword evidence="2" id="KW-1185">Reference proteome</keyword>
<proteinExistence type="predicted"/>
<dbReference type="EMBL" id="JBAMMX010000004">
    <property type="protein sequence ID" value="KAK6942243.1"/>
    <property type="molecule type" value="Genomic_DNA"/>
</dbReference>